<reference evidence="1 2" key="1">
    <citation type="submission" date="2019-07" db="EMBL/GenBank/DDBJ databases">
        <title>Whole genome shotgun sequence of Alkalibacterium putridalgicola NBRC 103243.</title>
        <authorList>
            <person name="Hosoyama A."/>
            <person name="Uohara A."/>
            <person name="Ohji S."/>
            <person name="Ichikawa N."/>
        </authorList>
    </citation>
    <scope>NUCLEOTIDE SEQUENCE [LARGE SCALE GENOMIC DNA]</scope>
    <source>
        <strain evidence="1 2">NBRC 103243</strain>
    </source>
</reference>
<gene>
    <name evidence="1" type="ORF">APU01nite_10230</name>
</gene>
<accession>A0ABQ0UWV3</accession>
<keyword evidence="2" id="KW-1185">Reference proteome</keyword>
<protein>
    <submittedName>
        <fullName evidence="1">Uncharacterized protein</fullName>
    </submittedName>
</protein>
<dbReference type="EMBL" id="BJUX01000009">
    <property type="protein sequence ID" value="GEK88984.1"/>
    <property type="molecule type" value="Genomic_DNA"/>
</dbReference>
<proteinExistence type="predicted"/>
<sequence>MSSLASVIDRVDLSKGISWFISTIQENLFWSDANARRIRLTQSLQGRSKPNHERIGITQFIIPLERAE</sequence>
<organism evidence="1 2">
    <name type="scientific">Alkalibacterium putridalgicola</name>
    <dbReference type="NCBI Taxonomy" id="426703"/>
    <lineage>
        <taxon>Bacteria</taxon>
        <taxon>Bacillati</taxon>
        <taxon>Bacillota</taxon>
        <taxon>Bacilli</taxon>
        <taxon>Lactobacillales</taxon>
        <taxon>Carnobacteriaceae</taxon>
        <taxon>Alkalibacterium</taxon>
    </lineage>
</organism>
<dbReference type="Proteomes" id="UP000321425">
    <property type="component" value="Unassembled WGS sequence"/>
</dbReference>
<evidence type="ECO:0000313" key="1">
    <source>
        <dbReference type="EMBL" id="GEK88984.1"/>
    </source>
</evidence>
<name>A0ABQ0UWV3_9LACT</name>
<evidence type="ECO:0000313" key="2">
    <source>
        <dbReference type="Proteomes" id="UP000321425"/>
    </source>
</evidence>
<comment type="caution">
    <text evidence="1">The sequence shown here is derived from an EMBL/GenBank/DDBJ whole genome shotgun (WGS) entry which is preliminary data.</text>
</comment>